<accession>A0A1Q9C5T5</accession>
<keyword evidence="2" id="KW-1185">Reference proteome</keyword>
<reference evidence="1 2" key="1">
    <citation type="submission" date="2016-02" db="EMBL/GenBank/DDBJ databases">
        <title>Genome analysis of coral dinoflagellate symbionts highlights evolutionary adaptations to a symbiotic lifestyle.</title>
        <authorList>
            <person name="Aranda M."/>
            <person name="Li Y."/>
            <person name="Liew Y.J."/>
            <person name="Baumgarten S."/>
            <person name="Simakov O."/>
            <person name="Wilson M."/>
            <person name="Piel J."/>
            <person name="Ashoor H."/>
            <person name="Bougouffa S."/>
            <person name="Bajic V.B."/>
            <person name="Ryu T."/>
            <person name="Ravasi T."/>
            <person name="Bayer T."/>
            <person name="Micklem G."/>
            <person name="Kim H."/>
            <person name="Bhak J."/>
            <person name="Lajeunesse T.C."/>
            <person name="Voolstra C.R."/>
        </authorList>
    </citation>
    <scope>NUCLEOTIDE SEQUENCE [LARGE SCALE GENOMIC DNA]</scope>
    <source>
        <strain evidence="1 2">CCMP2467</strain>
    </source>
</reference>
<dbReference type="EMBL" id="LSRX01001631">
    <property type="protein sequence ID" value="OLP78293.1"/>
    <property type="molecule type" value="Genomic_DNA"/>
</dbReference>
<dbReference type="AlphaFoldDB" id="A0A1Q9C5T5"/>
<proteinExistence type="predicted"/>
<name>A0A1Q9C5T5_SYMMI</name>
<evidence type="ECO:0000313" key="2">
    <source>
        <dbReference type="Proteomes" id="UP000186817"/>
    </source>
</evidence>
<comment type="caution">
    <text evidence="1">The sequence shown here is derived from an EMBL/GenBank/DDBJ whole genome shotgun (WGS) entry which is preliminary data.</text>
</comment>
<gene>
    <name evidence="1" type="ORF">AK812_SmicGene41548</name>
</gene>
<evidence type="ECO:0000313" key="1">
    <source>
        <dbReference type="EMBL" id="OLP78293.1"/>
    </source>
</evidence>
<organism evidence="1 2">
    <name type="scientific">Symbiodinium microadriaticum</name>
    <name type="common">Dinoflagellate</name>
    <name type="synonym">Zooxanthella microadriatica</name>
    <dbReference type="NCBI Taxonomy" id="2951"/>
    <lineage>
        <taxon>Eukaryota</taxon>
        <taxon>Sar</taxon>
        <taxon>Alveolata</taxon>
        <taxon>Dinophyceae</taxon>
        <taxon>Suessiales</taxon>
        <taxon>Symbiodiniaceae</taxon>
        <taxon>Symbiodinium</taxon>
    </lineage>
</organism>
<protein>
    <submittedName>
        <fullName evidence="1">Uncharacterized protein</fullName>
    </submittedName>
</protein>
<dbReference type="Proteomes" id="UP000186817">
    <property type="component" value="Unassembled WGS sequence"/>
</dbReference>
<sequence length="131" mass="14143">MTLESTACARSRIIDGMPWTELGDGPALADSEQWQWTTGSDRKVVNAMATWSNPVAMNNMSHYDARMIQGIHNIQVRLTTSQAETINHRHAKAEAGVGGSPTARPFGTKLSRGLPLCGNVQDAPAAMLLPE</sequence>